<dbReference type="RefSeq" id="XP_033591120.1">
    <property type="nucleotide sequence ID" value="XM_033730290.1"/>
</dbReference>
<reference evidence="8" key="1">
    <citation type="journal article" date="2020" name="Stud. Mycol.">
        <title>101 Dothideomycetes genomes: a test case for predicting lifestyles and emergence of pathogens.</title>
        <authorList>
            <person name="Haridas S."/>
            <person name="Albert R."/>
            <person name="Binder M."/>
            <person name="Bloem J."/>
            <person name="Labutti K."/>
            <person name="Salamov A."/>
            <person name="Andreopoulos B."/>
            <person name="Baker S."/>
            <person name="Barry K."/>
            <person name="Bills G."/>
            <person name="Bluhm B."/>
            <person name="Cannon C."/>
            <person name="Castanera R."/>
            <person name="Culley D."/>
            <person name="Daum C."/>
            <person name="Ezra D."/>
            <person name="Gonzalez J."/>
            <person name="Henrissat B."/>
            <person name="Kuo A."/>
            <person name="Liang C."/>
            <person name="Lipzen A."/>
            <person name="Lutzoni F."/>
            <person name="Magnuson J."/>
            <person name="Mondo S."/>
            <person name="Nolan M."/>
            <person name="Ohm R."/>
            <person name="Pangilinan J."/>
            <person name="Park H.-J."/>
            <person name="Ramirez L."/>
            <person name="Alfaro M."/>
            <person name="Sun H."/>
            <person name="Tritt A."/>
            <person name="Yoshinaga Y."/>
            <person name="Zwiers L.-H."/>
            <person name="Turgeon B."/>
            <person name="Goodwin S."/>
            <person name="Spatafora J."/>
            <person name="Crous P."/>
            <person name="Grigoriev I."/>
        </authorList>
    </citation>
    <scope>NUCLEOTIDE SEQUENCE</scope>
    <source>
        <strain evidence="8">CBS 113389</strain>
    </source>
</reference>
<evidence type="ECO:0000256" key="1">
    <source>
        <dbReference type="ARBA" id="ARBA00007102"/>
    </source>
</evidence>
<evidence type="ECO:0000313" key="9">
    <source>
        <dbReference type="Proteomes" id="UP000799767"/>
    </source>
</evidence>
<dbReference type="EMBL" id="MU001634">
    <property type="protein sequence ID" value="KAF2484551.1"/>
    <property type="molecule type" value="Genomic_DNA"/>
</dbReference>
<dbReference type="PANTHER" id="PTHR11700">
    <property type="entry name" value="30S RIBOSOMAL PROTEIN S10 FAMILY MEMBER"/>
    <property type="match status" value="1"/>
</dbReference>
<dbReference type="AlphaFoldDB" id="A0A6A6PXS3"/>
<evidence type="ECO:0000256" key="5">
    <source>
        <dbReference type="ARBA" id="ARBA00042916"/>
    </source>
</evidence>
<proteinExistence type="inferred from homology"/>
<dbReference type="Gene3D" id="3.30.70.600">
    <property type="entry name" value="Ribosomal protein S10 domain"/>
    <property type="match status" value="1"/>
</dbReference>
<dbReference type="OrthoDB" id="366214at2759"/>
<organism evidence="8 9">
    <name type="scientific">Neohortaea acidophila</name>
    <dbReference type="NCBI Taxonomy" id="245834"/>
    <lineage>
        <taxon>Eukaryota</taxon>
        <taxon>Fungi</taxon>
        <taxon>Dikarya</taxon>
        <taxon>Ascomycota</taxon>
        <taxon>Pezizomycotina</taxon>
        <taxon>Dothideomycetes</taxon>
        <taxon>Dothideomycetidae</taxon>
        <taxon>Mycosphaerellales</taxon>
        <taxon>Teratosphaeriaceae</taxon>
        <taxon>Neohortaea</taxon>
    </lineage>
</organism>
<dbReference type="Proteomes" id="UP000799767">
    <property type="component" value="Unassembled WGS sequence"/>
</dbReference>
<dbReference type="GO" id="GO:0005840">
    <property type="term" value="C:ribosome"/>
    <property type="evidence" value="ECO:0007669"/>
    <property type="project" value="UniProtKB-KW"/>
</dbReference>
<feature type="domain" description="Small ribosomal subunit protein uS10" evidence="7">
    <location>
        <begin position="26"/>
        <end position="123"/>
    </location>
</feature>
<dbReference type="Pfam" id="PF00338">
    <property type="entry name" value="Ribosomal_S10"/>
    <property type="match status" value="1"/>
</dbReference>
<name>A0A6A6PXS3_9PEZI</name>
<feature type="non-terminal residue" evidence="8">
    <location>
        <position position="131"/>
    </location>
</feature>
<keyword evidence="9" id="KW-1185">Reference proteome</keyword>
<evidence type="ECO:0000259" key="7">
    <source>
        <dbReference type="SMART" id="SM01403"/>
    </source>
</evidence>
<feature type="non-terminal residue" evidence="8">
    <location>
        <position position="1"/>
    </location>
</feature>
<evidence type="ECO:0000256" key="4">
    <source>
        <dbReference type="ARBA" id="ARBA00035261"/>
    </source>
</evidence>
<gene>
    <name evidence="8" type="ORF">BDY17DRAFT_235613</name>
</gene>
<evidence type="ECO:0000313" key="8">
    <source>
        <dbReference type="EMBL" id="KAF2484551.1"/>
    </source>
</evidence>
<comment type="similarity">
    <text evidence="1">Belongs to the universal ribosomal protein uS10 family.</text>
</comment>
<protein>
    <recommendedName>
        <fullName evidence="4">Small ribosomal subunit protein uS10m</fullName>
    </recommendedName>
    <alternativeName>
        <fullName evidence="5">37S ribosomal protein S10, mitochondrial</fullName>
    </alternativeName>
    <alternativeName>
        <fullName evidence="6">Mitochondrial ribosomal small subunit protein 10</fullName>
    </alternativeName>
</protein>
<dbReference type="HAMAP" id="MF_00508">
    <property type="entry name" value="Ribosomal_uS10"/>
    <property type="match status" value="1"/>
</dbReference>
<dbReference type="GO" id="GO:1990904">
    <property type="term" value="C:ribonucleoprotein complex"/>
    <property type="evidence" value="ECO:0007669"/>
    <property type="project" value="UniProtKB-KW"/>
</dbReference>
<dbReference type="InterPro" id="IPR027486">
    <property type="entry name" value="Ribosomal_uS10_dom"/>
</dbReference>
<dbReference type="SMART" id="SM01403">
    <property type="entry name" value="Ribosomal_S10"/>
    <property type="match status" value="1"/>
</dbReference>
<dbReference type="FunFam" id="3.30.70.600:FF:000003">
    <property type="entry name" value="30S ribosomal protein S10"/>
    <property type="match status" value="1"/>
</dbReference>
<dbReference type="InterPro" id="IPR001848">
    <property type="entry name" value="Ribosomal_uS10"/>
</dbReference>
<evidence type="ECO:0000256" key="3">
    <source>
        <dbReference type="ARBA" id="ARBA00023274"/>
    </source>
</evidence>
<dbReference type="InterPro" id="IPR036838">
    <property type="entry name" value="Ribosomal_uS10_dom_sf"/>
</dbReference>
<keyword evidence="2 8" id="KW-0689">Ribosomal protein</keyword>
<sequence length="131" mass="15330">RLPRAVQATYLEPLKRTPTHRIPTCDLQLRSYSLRNLEVFTDFAMRAAYYLNLPVSGPVPLPRITERWTVPRSNFIFKKSQENFERITLRRLLQVQDGNAEVVSIWLAFLRKYQYFGVGVKANVYEHSGLD</sequence>
<dbReference type="SUPFAM" id="SSF54999">
    <property type="entry name" value="Ribosomal protein S10"/>
    <property type="match status" value="1"/>
</dbReference>
<keyword evidence="3" id="KW-0687">Ribonucleoprotein</keyword>
<evidence type="ECO:0000256" key="6">
    <source>
        <dbReference type="ARBA" id="ARBA00078476"/>
    </source>
</evidence>
<dbReference type="GeneID" id="54471292"/>
<evidence type="ECO:0000256" key="2">
    <source>
        <dbReference type="ARBA" id="ARBA00022980"/>
    </source>
</evidence>
<dbReference type="GO" id="GO:0003735">
    <property type="term" value="F:structural constituent of ribosome"/>
    <property type="evidence" value="ECO:0007669"/>
    <property type="project" value="InterPro"/>
</dbReference>
<accession>A0A6A6PXS3</accession>
<dbReference type="GO" id="GO:0006412">
    <property type="term" value="P:translation"/>
    <property type="evidence" value="ECO:0007669"/>
    <property type="project" value="InterPro"/>
</dbReference>